<dbReference type="PANTHER" id="PTHR11907">
    <property type="entry name" value="AMIDOPHOSPHORIBOSYLTRANSFERASE"/>
    <property type="match status" value="1"/>
</dbReference>
<accession>A0A6J4P6V7</accession>
<dbReference type="InterPro" id="IPR029055">
    <property type="entry name" value="Ntn_hydrolases_N"/>
</dbReference>
<gene>
    <name evidence="4" type="ORF">AVDCRST_MAG55-1101</name>
</gene>
<organism evidence="4">
    <name type="scientific">uncultured Rubrobacteraceae bacterium</name>
    <dbReference type="NCBI Taxonomy" id="349277"/>
    <lineage>
        <taxon>Bacteria</taxon>
        <taxon>Bacillati</taxon>
        <taxon>Actinomycetota</taxon>
        <taxon>Rubrobacteria</taxon>
        <taxon>Rubrobacterales</taxon>
        <taxon>Rubrobacteraceae</taxon>
        <taxon>environmental samples</taxon>
    </lineage>
</organism>
<dbReference type="Pfam" id="PF13522">
    <property type="entry name" value="GATase_6"/>
    <property type="match status" value="1"/>
</dbReference>
<dbReference type="PROSITE" id="PS51278">
    <property type="entry name" value="GATASE_TYPE_2"/>
    <property type="match status" value="1"/>
</dbReference>
<dbReference type="CDD" id="cd01907">
    <property type="entry name" value="GlxB"/>
    <property type="match status" value="1"/>
</dbReference>
<reference evidence="4" key="1">
    <citation type="submission" date="2020-02" db="EMBL/GenBank/DDBJ databases">
        <authorList>
            <person name="Meier V. D."/>
        </authorList>
    </citation>
    <scope>NUCLEOTIDE SEQUENCE</scope>
    <source>
        <strain evidence="4">AVDCRST_MAG55</strain>
    </source>
</reference>
<proteinExistence type="predicted"/>
<keyword evidence="4" id="KW-0328">Glycosyltransferase</keyword>
<dbReference type="GO" id="GO:0016757">
    <property type="term" value="F:glycosyltransferase activity"/>
    <property type="evidence" value="ECO:0007669"/>
    <property type="project" value="UniProtKB-KW"/>
</dbReference>
<dbReference type="AlphaFoldDB" id="A0A6J4P6V7"/>
<name>A0A6J4P6V7_9ACTN</name>
<dbReference type="SUPFAM" id="SSF56235">
    <property type="entry name" value="N-terminal nucleophile aminohydrolases (Ntn hydrolases)"/>
    <property type="match status" value="1"/>
</dbReference>
<sequence length="306" mass="34134">MCGIVGLLIKDPDKRELLGRLGTEMLEGMATRGRDSAGLAAYTDEVEEKDARKFSLYAPEGGLDWHAFADGMRDHLDREVTFEANDNHAVVVPHGLAEAAWRWVVEEHPEVSLLSVGRSIEVYKDTGHPADIAERYGFRDLVGSHVVAHTRMATESAVTWAHAHPFTVGEDFCLIHNGSLSNPNNLRRMLQRRGMHFDTDNDTEAAARFLEWRLREGDDLEAAIEAGFEELDGFYTFLIGTKDELALVRDPFACKPAVVAETDDYVAISSEFRSLAYLPGINDADVFEPGPEEIFVWNKKSVAAKR</sequence>
<keyword evidence="2 4" id="KW-0315">Glutamine amidotransferase</keyword>
<dbReference type="EC" id="2.4.2.-" evidence="4"/>
<dbReference type="Gene3D" id="3.60.20.10">
    <property type="entry name" value="Glutamine Phosphoribosylpyrophosphate, subunit 1, domain 1"/>
    <property type="match status" value="1"/>
</dbReference>
<protein>
    <submittedName>
        <fullName evidence="4">Glutamine amidotransferase protein GlxB</fullName>
        <ecNumber evidence="4">2.4.2.-</ecNumber>
    </submittedName>
</protein>
<dbReference type="EMBL" id="CADCUZ010000043">
    <property type="protein sequence ID" value="CAA9407500.1"/>
    <property type="molecule type" value="Genomic_DNA"/>
</dbReference>
<feature type="domain" description="Glutamine amidotransferase type-2" evidence="3">
    <location>
        <begin position="2"/>
        <end position="300"/>
    </location>
</feature>
<evidence type="ECO:0000256" key="1">
    <source>
        <dbReference type="ARBA" id="ARBA00022679"/>
    </source>
</evidence>
<dbReference type="InterPro" id="IPR017932">
    <property type="entry name" value="GATase_2_dom"/>
</dbReference>
<keyword evidence="1 4" id="KW-0808">Transferase</keyword>
<evidence type="ECO:0000313" key="4">
    <source>
        <dbReference type="EMBL" id="CAA9407500.1"/>
    </source>
</evidence>
<evidence type="ECO:0000256" key="2">
    <source>
        <dbReference type="ARBA" id="ARBA00022962"/>
    </source>
</evidence>
<evidence type="ECO:0000259" key="3">
    <source>
        <dbReference type="PROSITE" id="PS51278"/>
    </source>
</evidence>